<dbReference type="Proteomes" id="UP000095230">
    <property type="component" value="Unassembled WGS sequence"/>
</dbReference>
<reference evidence="4 5" key="1">
    <citation type="submission" date="2016-07" db="EMBL/GenBank/DDBJ databases">
        <title>Whole-genome of two Shewanella species isolated from a digestive organ of sea cucumber Apostichopus japonicus Selenka 1867.</title>
        <authorList>
            <person name="Hong H.-H."/>
            <person name="Choi H."/>
            <person name="Cheon S."/>
            <person name="Oh J.-S."/>
            <person name="Lee H.-G."/>
            <person name="Park C."/>
        </authorList>
    </citation>
    <scope>NUCLEOTIDE SEQUENCE [LARGE SCALE GENOMIC DNA]</scope>
    <source>
        <strain evidence="4 5">CSB03KR</strain>
    </source>
</reference>
<dbReference type="Gene3D" id="1.20.1050.10">
    <property type="match status" value="1"/>
</dbReference>
<dbReference type="SFLD" id="SFLDS00019">
    <property type="entry name" value="Glutathione_Transferase_(cytos"/>
    <property type="match status" value="1"/>
</dbReference>
<dbReference type="PANTHER" id="PTHR43968:SF6">
    <property type="entry name" value="GLUTATHIONE S-TRANSFERASE OMEGA"/>
    <property type="match status" value="1"/>
</dbReference>
<evidence type="ECO:0000259" key="1">
    <source>
        <dbReference type="PROSITE" id="PS50404"/>
    </source>
</evidence>
<dbReference type="OrthoDB" id="9782992at2"/>
<dbReference type="InterPro" id="IPR050983">
    <property type="entry name" value="GST_Omega/HSP26"/>
</dbReference>
<dbReference type="PROSITE" id="PS50404">
    <property type="entry name" value="GST_NTER"/>
    <property type="match status" value="1"/>
</dbReference>
<proteinExistence type="predicted"/>
<protein>
    <submittedName>
        <fullName evidence="4">Glutathione S-transferase</fullName>
    </submittedName>
</protein>
<comment type="caution">
    <text evidence="4">The sequence shown here is derived from an EMBL/GenBank/DDBJ whole genome shotgun (WGS) entry which is preliminary data.</text>
</comment>
<keyword evidence="6" id="KW-1185">Reference proteome</keyword>
<dbReference type="Gene3D" id="3.40.30.10">
    <property type="entry name" value="Glutaredoxin"/>
    <property type="match status" value="1"/>
</dbReference>
<dbReference type="Proteomes" id="UP000773469">
    <property type="component" value="Unassembled WGS sequence"/>
</dbReference>
<dbReference type="SUPFAM" id="SSF52833">
    <property type="entry name" value="Thioredoxin-like"/>
    <property type="match status" value="1"/>
</dbReference>
<dbReference type="InterPro" id="IPR036282">
    <property type="entry name" value="Glutathione-S-Trfase_C_sf"/>
</dbReference>
<dbReference type="PROSITE" id="PS50405">
    <property type="entry name" value="GST_CTER"/>
    <property type="match status" value="1"/>
</dbReference>
<evidence type="ECO:0000313" key="4">
    <source>
        <dbReference type="EMBL" id="OEG73998.1"/>
    </source>
</evidence>
<feature type="domain" description="GST N-terminal" evidence="1">
    <location>
        <begin position="1"/>
        <end position="80"/>
    </location>
</feature>
<dbReference type="PANTHER" id="PTHR43968">
    <property type="match status" value="1"/>
</dbReference>
<dbReference type="GO" id="GO:0016740">
    <property type="term" value="F:transferase activity"/>
    <property type="evidence" value="ECO:0007669"/>
    <property type="project" value="UniProtKB-KW"/>
</dbReference>
<dbReference type="SUPFAM" id="SSF47616">
    <property type="entry name" value="GST C-terminal domain-like"/>
    <property type="match status" value="1"/>
</dbReference>
<dbReference type="EMBL" id="MCBT01000030">
    <property type="protein sequence ID" value="OEG73998.1"/>
    <property type="molecule type" value="Genomic_DNA"/>
</dbReference>
<dbReference type="AlphaFoldDB" id="A0A1E5IV96"/>
<evidence type="ECO:0000313" key="5">
    <source>
        <dbReference type="Proteomes" id="UP000095230"/>
    </source>
</evidence>
<dbReference type="EMBL" id="BPEU01000008">
    <property type="protein sequence ID" value="GIU39209.1"/>
    <property type="molecule type" value="Genomic_DNA"/>
</dbReference>
<dbReference type="GO" id="GO:0005737">
    <property type="term" value="C:cytoplasm"/>
    <property type="evidence" value="ECO:0007669"/>
    <property type="project" value="TreeGrafter"/>
</dbReference>
<dbReference type="RefSeq" id="WP_028763435.1">
    <property type="nucleotide sequence ID" value="NZ_BPEU01000008.1"/>
</dbReference>
<organism evidence="4 5">
    <name type="scientific">Shewanella colwelliana</name>
    <name type="common">Alteromonas colwelliana</name>
    <dbReference type="NCBI Taxonomy" id="23"/>
    <lineage>
        <taxon>Bacteria</taxon>
        <taxon>Pseudomonadati</taxon>
        <taxon>Pseudomonadota</taxon>
        <taxon>Gammaproteobacteria</taxon>
        <taxon>Alteromonadales</taxon>
        <taxon>Shewanellaceae</taxon>
        <taxon>Shewanella</taxon>
    </lineage>
</organism>
<dbReference type="InterPro" id="IPR010987">
    <property type="entry name" value="Glutathione-S-Trfase_C-like"/>
</dbReference>
<keyword evidence="4" id="KW-0808">Transferase</keyword>
<evidence type="ECO:0000259" key="2">
    <source>
        <dbReference type="PROSITE" id="PS50405"/>
    </source>
</evidence>
<dbReference type="InterPro" id="IPR004045">
    <property type="entry name" value="Glutathione_S-Trfase_N"/>
</dbReference>
<evidence type="ECO:0000313" key="6">
    <source>
        <dbReference type="Proteomes" id="UP000773469"/>
    </source>
</evidence>
<dbReference type="SFLD" id="SFLDG00358">
    <property type="entry name" value="Main_(cytGST)"/>
    <property type="match status" value="1"/>
</dbReference>
<dbReference type="STRING" id="23.BEL05_20090"/>
<reference evidence="3 6" key="2">
    <citation type="submission" date="2021-05" db="EMBL/GenBank/DDBJ databases">
        <title>Molecular characterization for Shewanella algae harboring chromosomal blaOXA-55-like strains isolated from clinical and environment sample.</title>
        <authorList>
            <person name="Ohama Y."/>
            <person name="Aoki K."/>
            <person name="Harada S."/>
            <person name="Moriya K."/>
            <person name="Ishii Y."/>
            <person name="Tateda K."/>
        </authorList>
    </citation>
    <scope>NUCLEOTIDE SEQUENCE [LARGE SCALE GENOMIC DNA]</scope>
    <source>
        <strain evidence="3 6">MBTL60-118</strain>
    </source>
</reference>
<dbReference type="InterPro" id="IPR036249">
    <property type="entry name" value="Thioredoxin-like_sf"/>
</dbReference>
<dbReference type="InterPro" id="IPR040079">
    <property type="entry name" value="Glutathione_S-Trfase"/>
</dbReference>
<sequence length="215" mass="25026">MELFYYPLSRYSQKVLIALYEKQANFYPRVIDIHDPFSRQQFKASYPTGKLPLLKTRAGELLPESSIIIEYIDNEFSTGTQLIPTHPSQALDVRLFDRIIDNDLSNQLFKLEKLQARQLDDPLQVKHLENEINQTLHQLNNKLTDNHWLCGDSFTLADCALIPCIMQMRRRFKLYEFDALDRYLHQAELRGAWIQVEEEIALAGNAISSGFRPIP</sequence>
<dbReference type="InterPro" id="IPR004046">
    <property type="entry name" value="GST_C"/>
</dbReference>
<dbReference type="Pfam" id="PF13417">
    <property type="entry name" value="GST_N_3"/>
    <property type="match status" value="1"/>
</dbReference>
<evidence type="ECO:0000313" key="3">
    <source>
        <dbReference type="EMBL" id="GIU39209.1"/>
    </source>
</evidence>
<dbReference type="CDD" id="cd00299">
    <property type="entry name" value="GST_C_family"/>
    <property type="match status" value="1"/>
</dbReference>
<accession>A0A1E5IV96</accession>
<dbReference type="Pfam" id="PF00043">
    <property type="entry name" value="GST_C"/>
    <property type="match status" value="1"/>
</dbReference>
<dbReference type="CDD" id="cd00570">
    <property type="entry name" value="GST_N_family"/>
    <property type="match status" value="1"/>
</dbReference>
<feature type="domain" description="GST C-terminal" evidence="2">
    <location>
        <begin position="85"/>
        <end position="215"/>
    </location>
</feature>
<gene>
    <name evidence="3" type="primary">gst_1</name>
    <name evidence="4" type="ORF">BEL05_20090</name>
    <name evidence="3" type="ORF">TUM3794_13420</name>
</gene>
<name>A0A1E5IV96_SHECO</name>